<dbReference type="AlphaFoldDB" id="A0A7K1TY30"/>
<evidence type="ECO:0000259" key="1">
    <source>
        <dbReference type="Pfam" id="PF02581"/>
    </source>
</evidence>
<proteinExistence type="predicted"/>
<protein>
    <recommendedName>
        <fullName evidence="1">Thiamine phosphate synthase/TenI domain-containing protein</fullName>
    </recommendedName>
</protein>
<dbReference type="RefSeq" id="WP_157304392.1">
    <property type="nucleotide sequence ID" value="NZ_WRXN01000001.1"/>
</dbReference>
<dbReference type="Gene3D" id="3.20.20.70">
    <property type="entry name" value="Aldolase class I"/>
    <property type="match status" value="1"/>
</dbReference>
<dbReference type="InterPro" id="IPR022998">
    <property type="entry name" value="ThiamineP_synth_TenI"/>
</dbReference>
<comment type="caution">
    <text evidence="2">The sequence shown here is derived from an EMBL/GenBank/DDBJ whole genome shotgun (WGS) entry which is preliminary data.</text>
</comment>
<organism evidence="2 3">
    <name type="scientific">Chitinophaga tropicalis</name>
    <dbReference type="NCBI Taxonomy" id="2683588"/>
    <lineage>
        <taxon>Bacteria</taxon>
        <taxon>Pseudomonadati</taxon>
        <taxon>Bacteroidota</taxon>
        <taxon>Chitinophagia</taxon>
        <taxon>Chitinophagales</taxon>
        <taxon>Chitinophagaceae</taxon>
        <taxon>Chitinophaga</taxon>
    </lineage>
</organism>
<dbReference type="Proteomes" id="UP000461730">
    <property type="component" value="Unassembled WGS sequence"/>
</dbReference>
<dbReference type="Pfam" id="PF02581">
    <property type="entry name" value="TMP-TENI"/>
    <property type="match status" value="1"/>
</dbReference>
<dbReference type="EMBL" id="WRXN01000001">
    <property type="protein sequence ID" value="MVT07024.1"/>
    <property type="molecule type" value="Genomic_DNA"/>
</dbReference>
<reference evidence="2 3" key="1">
    <citation type="submission" date="2019-12" db="EMBL/GenBank/DDBJ databases">
        <title>Chitinophaga sp. strain ysch24 (GDMCC 1.1355), whole genome shotgun sequence.</title>
        <authorList>
            <person name="Zhang X."/>
        </authorList>
    </citation>
    <scope>NUCLEOTIDE SEQUENCE [LARGE SCALE GENOMIC DNA]</scope>
    <source>
        <strain evidence="3">ysch24</strain>
    </source>
</reference>
<dbReference type="GO" id="GO:0009228">
    <property type="term" value="P:thiamine biosynthetic process"/>
    <property type="evidence" value="ECO:0007669"/>
    <property type="project" value="UniProtKB-KW"/>
</dbReference>
<name>A0A7K1TY30_9BACT</name>
<accession>A0A7K1TY30</accession>
<gene>
    <name evidence="2" type="ORF">GO493_02035</name>
</gene>
<feature type="domain" description="Thiamine phosphate synthase/TenI" evidence="1">
    <location>
        <begin position="18"/>
        <end position="179"/>
    </location>
</feature>
<evidence type="ECO:0000313" key="2">
    <source>
        <dbReference type="EMBL" id="MVT07024.1"/>
    </source>
</evidence>
<dbReference type="InterPro" id="IPR036206">
    <property type="entry name" value="ThiamineP_synth_sf"/>
</dbReference>
<dbReference type="SUPFAM" id="SSF51391">
    <property type="entry name" value="Thiamin phosphate synthase"/>
    <property type="match status" value="1"/>
</dbReference>
<evidence type="ECO:0000313" key="3">
    <source>
        <dbReference type="Proteomes" id="UP000461730"/>
    </source>
</evidence>
<sequence length="208" mass="23392">MIRIITYPGHFPGETALWLQLLNAGADSILLRKPGWQEADYEALLQQADPACYNRLIIAGLPSLCERYNLRGLHFSETARSMLSAEQLHSYQSNGWILSTSIHSIQTLKIISDDWSQLFLSPVFNSISKQAYPGIFSKDFRLDKNSYKGQVLALGGVDQHTAAIAHTMQFDGIALLGAIWLQPGKAIENFCQIKDVWKQSIHQADHMY</sequence>
<dbReference type="CDD" id="cd00564">
    <property type="entry name" value="TMP_TenI"/>
    <property type="match status" value="1"/>
</dbReference>
<keyword evidence="3" id="KW-1185">Reference proteome</keyword>
<dbReference type="InterPro" id="IPR013785">
    <property type="entry name" value="Aldolase_TIM"/>
</dbReference>